<accession>A0A918ZGL6</accession>
<dbReference type="PANTHER" id="PTHR11986">
    <property type="entry name" value="AMINOTRANSFERASE CLASS III"/>
    <property type="match status" value="1"/>
</dbReference>
<dbReference type="EMBL" id="BNBT01000017">
    <property type="protein sequence ID" value="GHE48642.1"/>
    <property type="molecule type" value="Genomic_DNA"/>
</dbReference>
<evidence type="ECO:0000256" key="4">
    <source>
        <dbReference type="ARBA" id="ARBA00022898"/>
    </source>
</evidence>
<protein>
    <submittedName>
        <fullName evidence="6">Acetylornithine aminotransferase</fullName>
    </submittedName>
</protein>
<evidence type="ECO:0000256" key="2">
    <source>
        <dbReference type="ARBA" id="ARBA00022576"/>
    </source>
</evidence>
<evidence type="ECO:0000256" key="1">
    <source>
        <dbReference type="ARBA" id="ARBA00001933"/>
    </source>
</evidence>
<gene>
    <name evidence="6" type="primary">argD</name>
    <name evidence="6" type="ORF">GCM10018785_17780</name>
</gene>
<evidence type="ECO:0000256" key="5">
    <source>
        <dbReference type="RuleBase" id="RU003560"/>
    </source>
</evidence>
<proteinExistence type="inferred from homology"/>
<dbReference type="AlphaFoldDB" id="A0A918ZGL6"/>
<evidence type="ECO:0000313" key="6">
    <source>
        <dbReference type="EMBL" id="GHE48642.1"/>
    </source>
</evidence>
<comment type="similarity">
    <text evidence="5">Belongs to the class-III pyridoxal-phosphate-dependent aminotransferase family.</text>
</comment>
<keyword evidence="2 6" id="KW-0032">Aminotransferase</keyword>
<name>A0A918ZGL6_9ACTN</name>
<comment type="cofactor">
    <cofactor evidence="1">
        <name>pyridoxal 5'-phosphate</name>
        <dbReference type="ChEBI" id="CHEBI:597326"/>
    </cofactor>
</comment>
<dbReference type="GO" id="GO:0030170">
    <property type="term" value="F:pyridoxal phosphate binding"/>
    <property type="evidence" value="ECO:0007669"/>
    <property type="project" value="InterPro"/>
</dbReference>
<dbReference type="GO" id="GO:0042802">
    <property type="term" value="F:identical protein binding"/>
    <property type="evidence" value="ECO:0007669"/>
    <property type="project" value="TreeGrafter"/>
</dbReference>
<reference evidence="6" key="1">
    <citation type="journal article" date="2014" name="Int. J. Syst. Evol. Microbiol.">
        <title>Complete genome sequence of Corynebacterium casei LMG S-19264T (=DSM 44701T), isolated from a smear-ripened cheese.</title>
        <authorList>
            <consortium name="US DOE Joint Genome Institute (JGI-PGF)"/>
            <person name="Walter F."/>
            <person name="Albersmeier A."/>
            <person name="Kalinowski J."/>
            <person name="Ruckert C."/>
        </authorList>
    </citation>
    <scope>NUCLEOTIDE SEQUENCE</scope>
    <source>
        <strain evidence="6">JCM 4784</strain>
    </source>
</reference>
<dbReference type="InterPro" id="IPR015421">
    <property type="entry name" value="PyrdxlP-dep_Trfase_major"/>
</dbReference>
<dbReference type="Gene3D" id="3.90.1150.10">
    <property type="entry name" value="Aspartate Aminotransferase, domain 1"/>
    <property type="match status" value="1"/>
</dbReference>
<dbReference type="InterPro" id="IPR015424">
    <property type="entry name" value="PyrdxlP-dep_Trfase"/>
</dbReference>
<comment type="caution">
    <text evidence="6">The sequence shown here is derived from an EMBL/GenBank/DDBJ whole genome shotgun (WGS) entry which is preliminary data.</text>
</comment>
<keyword evidence="3" id="KW-0808">Transferase</keyword>
<dbReference type="InterPro" id="IPR050103">
    <property type="entry name" value="Class-III_PLP-dep_AT"/>
</dbReference>
<dbReference type="Proteomes" id="UP000608024">
    <property type="component" value="Unassembled WGS sequence"/>
</dbReference>
<reference evidence="6" key="2">
    <citation type="submission" date="2020-09" db="EMBL/GenBank/DDBJ databases">
        <authorList>
            <person name="Sun Q."/>
            <person name="Ohkuma M."/>
        </authorList>
    </citation>
    <scope>NUCLEOTIDE SEQUENCE</scope>
    <source>
        <strain evidence="6">JCM 4784</strain>
    </source>
</reference>
<evidence type="ECO:0000256" key="3">
    <source>
        <dbReference type="ARBA" id="ARBA00022679"/>
    </source>
</evidence>
<dbReference type="Gene3D" id="3.40.640.10">
    <property type="entry name" value="Type I PLP-dependent aspartate aminotransferase-like (Major domain)"/>
    <property type="match status" value="1"/>
</dbReference>
<dbReference type="InterPro" id="IPR005814">
    <property type="entry name" value="Aminotrans_3"/>
</dbReference>
<evidence type="ECO:0000313" key="7">
    <source>
        <dbReference type="Proteomes" id="UP000608024"/>
    </source>
</evidence>
<sequence length="463" mass="50333">MSVPHTRSFTETDVQRLRRGGSLHFNHYGRPPLPFACVGAQGIEMDVADLTAEGRGRVLRLIDTSGGYGSACLGAGHHVVRHALRRAVDECGYVTDELGSQERAALLDRLFGPAGIWSHRFPAQDYHVSGRNSGSEGMEMALRLVLESRFDARRLRHRPGRERRDTILAFQGAWHGWTHGLVPLLNRRHYRVGLPAADSAQEFGIQVEHIPFGDPDSLATFFSARADRLLAVVVEPIQGDAGILLPPPGYLRDLSRRCADHGVLLVADEVLTFGKSGDFFAMADEDGPVPTDITVIGKYLGMGVLSTSMVIARRGLTVRGSGTVATSDLRPVTCAVIHDGLDHLVRGRLVEDSGALGDHLADLVDTGLVRRFPEVFSERRGVGVLHGVELTSRAAARLGELRTELIRAGVYVEFMAGAGKRSGGLRYVHPTMRIAPPLVTTRAQLDEIVDRIATGTRTFQSAG</sequence>
<dbReference type="GO" id="GO:0008483">
    <property type="term" value="F:transaminase activity"/>
    <property type="evidence" value="ECO:0007669"/>
    <property type="project" value="UniProtKB-KW"/>
</dbReference>
<keyword evidence="4 5" id="KW-0663">Pyridoxal phosphate</keyword>
<dbReference type="InterPro" id="IPR015422">
    <property type="entry name" value="PyrdxlP-dep_Trfase_small"/>
</dbReference>
<dbReference type="SUPFAM" id="SSF53383">
    <property type="entry name" value="PLP-dependent transferases"/>
    <property type="match status" value="1"/>
</dbReference>
<organism evidence="6 7">
    <name type="scientific">Streptomyces longispororuber</name>
    <dbReference type="NCBI Taxonomy" id="68230"/>
    <lineage>
        <taxon>Bacteria</taxon>
        <taxon>Bacillati</taxon>
        <taxon>Actinomycetota</taxon>
        <taxon>Actinomycetes</taxon>
        <taxon>Kitasatosporales</taxon>
        <taxon>Streptomycetaceae</taxon>
        <taxon>Streptomyces</taxon>
    </lineage>
</organism>
<dbReference type="Pfam" id="PF00202">
    <property type="entry name" value="Aminotran_3"/>
    <property type="match status" value="1"/>
</dbReference>
<dbReference type="PANTHER" id="PTHR11986:SF79">
    <property type="entry name" value="ACETYLORNITHINE AMINOTRANSFERASE, MITOCHONDRIAL"/>
    <property type="match status" value="1"/>
</dbReference>
<keyword evidence="7" id="KW-1185">Reference proteome</keyword>